<evidence type="ECO:0000313" key="3">
    <source>
        <dbReference type="Proteomes" id="UP000603453"/>
    </source>
</evidence>
<accession>A0A8H7RI00</accession>
<sequence>MYPQRPSLPPLYFLPPPPHFHHSPPPPPHFHHSPPPPPHFHHSPIPRGNFHVPTQIIRQQQYQYHLQRLQQQQRRTSHHGNDLRYRQPRTTSFQKKYVSGVGDGLKSPQSIRDPRQPPFSLMRGFKKATTWYAIKKDTYIHTHTHKKPIIDT</sequence>
<evidence type="ECO:0000256" key="1">
    <source>
        <dbReference type="SAM" id="MobiDB-lite"/>
    </source>
</evidence>
<comment type="caution">
    <text evidence="2">The sequence shown here is derived from an EMBL/GenBank/DDBJ whole genome shotgun (WGS) entry which is preliminary data.</text>
</comment>
<reference evidence="2" key="1">
    <citation type="submission" date="2020-12" db="EMBL/GenBank/DDBJ databases">
        <title>Metabolic potential, ecology and presence of endohyphal bacteria is reflected in genomic diversity of Mucoromycotina.</title>
        <authorList>
            <person name="Muszewska A."/>
            <person name="Okrasinska A."/>
            <person name="Steczkiewicz K."/>
            <person name="Drgas O."/>
            <person name="Orlowska M."/>
            <person name="Perlinska-Lenart U."/>
            <person name="Aleksandrzak-Piekarczyk T."/>
            <person name="Szatraj K."/>
            <person name="Zielenkiewicz U."/>
            <person name="Pilsyk S."/>
            <person name="Malc E."/>
            <person name="Mieczkowski P."/>
            <person name="Kruszewska J.S."/>
            <person name="Biernat P."/>
            <person name="Pawlowska J."/>
        </authorList>
    </citation>
    <scope>NUCLEOTIDE SEQUENCE</scope>
    <source>
        <strain evidence="2">WA0000017839</strain>
    </source>
</reference>
<organism evidence="2 3">
    <name type="scientific">Mucor saturninus</name>
    <dbReference type="NCBI Taxonomy" id="64648"/>
    <lineage>
        <taxon>Eukaryota</taxon>
        <taxon>Fungi</taxon>
        <taxon>Fungi incertae sedis</taxon>
        <taxon>Mucoromycota</taxon>
        <taxon>Mucoromycotina</taxon>
        <taxon>Mucoromycetes</taxon>
        <taxon>Mucorales</taxon>
        <taxon>Mucorineae</taxon>
        <taxon>Mucoraceae</taxon>
        <taxon>Mucor</taxon>
    </lineage>
</organism>
<keyword evidence="3" id="KW-1185">Reference proteome</keyword>
<feature type="region of interest" description="Disordered" evidence="1">
    <location>
        <begin position="100"/>
        <end position="120"/>
    </location>
</feature>
<name>A0A8H7RI00_9FUNG</name>
<proteinExistence type="predicted"/>
<gene>
    <name evidence="2" type="ORF">INT47_000072</name>
</gene>
<dbReference type="AlphaFoldDB" id="A0A8H7RI00"/>
<feature type="region of interest" description="Disordered" evidence="1">
    <location>
        <begin position="19"/>
        <end position="48"/>
    </location>
</feature>
<dbReference type="Proteomes" id="UP000603453">
    <property type="component" value="Unassembled WGS sequence"/>
</dbReference>
<protein>
    <submittedName>
        <fullName evidence="2">Uncharacterized protein</fullName>
    </submittedName>
</protein>
<dbReference type="EMBL" id="JAEPRD010000010">
    <property type="protein sequence ID" value="KAG2210918.1"/>
    <property type="molecule type" value="Genomic_DNA"/>
</dbReference>
<evidence type="ECO:0000313" key="2">
    <source>
        <dbReference type="EMBL" id="KAG2210918.1"/>
    </source>
</evidence>
<feature type="compositionally biased region" description="Pro residues" evidence="1">
    <location>
        <begin position="19"/>
        <end position="38"/>
    </location>
</feature>